<evidence type="ECO:0000256" key="7">
    <source>
        <dbReference type="ARBA" id="ARBA00023136"/>
    </source>
</evidence>
<feature type="domain" description="Citrate transporter-like" evidence="9">
    <location>
        <begin position="18"/>
        <end position="368"/>
    </location>
</feature>
<dbReference type="InterPro" id="IPR051475">
    <property type="entry name" value="Diverse_Ion_Transporter"/>
</dbReference>
<dbReference type="GO" id="GO:0015105">
    <property type="term" value="F:arsenite transmembrane transporter activity"/>
    <property type="evidence" value="ECO:0007669"/>
    <property type="project" value="InterPro"/>
</dbReference>
<evidence type="ECO:0000256" key="2">
    <source>
        <dbReference type="ARBA" id="ARBA00009843"/>
    </source>
</evidence>
<organism evidence="10 11">
    <name type="scientific">Thermococcus gorgonarius</name>
    <dbReference type="NCBI Taxonomy" id="71997"/>
    <lineage>
        <taxon>Archaea</taxon>
        <taxon>Methanobacteriati</taxon>
        <taxon>Methanobacteriota</taxon>
        <taxon>Thermococci</taxon>
        <taxon>Thermococcales</taxon>
        <taxon>Thermococcaceae</taxon>
        <taxon>Thermococcus</taxon>
    </lineage>
</organism>
<dbReference type="Proteomes" id="UP000250134">
    <property type="component" value="Chromosome"/>
</dbReference>
<feature type="transmembrane region" description="Helical" evidence="8">
    <location>
        <begin position="229"/>
        <end position="246"/>
    </location>
</feature>
<evidence type="ECO:0000259" key="9">
    <source>
        <dbReference type="Pfam" id="PF03600"/>
    </source>
</evidence>
<accession>A0A2Z2M366</accession>
<dbReference type="KEGG" id="tgg:A3K92_00135"/>
<comment type="similarity">
    <text evidence="2">Belongs to the CitM (TC 2.A.11) transporter family.</text>
</comment>
<keyword evidence="7 8" id="KW-0472">Membrane</keyword>
<dbReference type="GeneID" id="33330909"/>
<protein>
    <submittedName>
        <fullName evidence="10">Transporter</fullName>
    </submittedName>
</protein>
<dbReference type="PANTHER" id="PTHR43568">
    <property type="entry name" value="P PROTEIN"/>
    <property type="match status" value="1"/>
</dbReference>
<dbReference type="AlphaFoldDB" id="A0A2Z2M366"/>
<comment type="subcellular location">
    <subcellularLocation>
        <location evidence="1">Cell membrane</location>
        <topology evidence="1">Multi-pass membrane protein</topology>
    </subcellularLocation>
</comment>
<reference evidence="10 11" key="1">
    <citation type="submission" date="2016-03" db="EMBL/GenBank/DDBJ databases">
        <title>Complete genome sequence of Thermococcus gorgonarius.</title>
        <authorList>
            <person name="Oger P.M."/>
        </authorList>
    </citation>
    <scope>NUCLEOTIDE SEQUENCE [LARGE SCALE GENOMIC DNA]</scope>
    <source>
        <strain evidence="10 11">W-12</strain>
    </source>
</reference>
<feature type="transmembrane region" description="Helical" evidence="8">
    <location>
        <begin position="402"/>
        <end position="425"/>
    </location>
</feature>
<dbReference type="EMBL" id="CP014855">
    <property type="protein sequence ID" value="ASI99999.1"/>
    <property type="molecule type" value="Genomic_DNA"/>
</dbReference>
<dbReference type="RefSeq" id="WP_088884344.1">
    <property type="nucleotide sequence ID" value="NZ_CP014855.1"/>
</dbReference>
<feature type="transmembrane region" description="Helical" evidence="8">
    <location>
        <begin position="252"/>
        <end position="268"/>
    </location>
</feature>
<keyword evidence="5 8" id="KW-0812">Transmembrane</keyword>
<dbReference type="GO" id="GO:0005886">
    <property type="term" value="C:plasma membrane"/>
    <property type="evidence" value="ECO:0007669"/>
    <property type="project" value="UniProtKB-SubCell"/>
</dbReference>
<evidence type="ECO:0000256" key="5">
    <source>
        <dbReference type="ARBA" id="ARBA00022692"/>
    </source>
</evidence>
<evidence type="ECO:0000256" key="4">
    <source>
        <dbReference type="ARBA" id="ARBA00022475"/>
    </source>
</evidence>
<keyword evidence="3" id="KW-0813">Transport</keyword>
<evidence type="ECO:0000313" key="11">
    <source>
        <dbReference type="Proteomes" id="UP000250134"/>
    </source>
</evidence>
<dbReference type="PRINTS" id="PR00758">
    <property type="entry name" value="ARSENICPUMP"/>
</dbReference>
<dbReference type="InterPro" id="IPR004680">
    <property type="entry name" value="Cit_transptr-like_dom"/>
</dbReference>
<evidence type="ECO:0000313" key="10">
    <source>
        <dbReference type="EMBL" id="ASI99999.1"/>
    </source>
</evidence>
<evidence type="ECO:0000256" key="3">
    <source>
        <dbReference type="ARBA" id="ARBA00022448"/>
    </source>
</evidence>
<evidence type="ECO:0000256" key="8">
    <source>
        <dbReference type="SAM" id="Phobius"/>
    </source>
</evidence>
<dbReference type="InterPro" id="IPR000802">
    <property type="entry name" value="Arsenical_pump_ArsB"/>
</dbReference>
<keyword evidence="6 8" id="KW-1133">Transmembrane helix</keyword>
<keyword evidence="4" id="KW-1003">Cell membrane</keyword>
<evidence type="ECO:0000256" key="6">
    <source>
        <dbReference type="ARBA" id="ARBA00022989"/>
    </source>
</evidence>
<feature type="transmembrane region" description="Helical" evidence="8">
    <location>
        <begin position="138"/>
        <end position="155"/>
    </location>
</feature>
<keyword evidence="11" id="KW-1185">Reference proteome</keyword>
<name>A0A2Z2M366_THEGO</name>
<evidence type="ECO:0000256" key="1">
    <source>
        <dbReference type="ARBA" id="ARBA00004651"/>
    </source>
</evidence>
<dbReference type="OrthoDB" id="19068at2157"/>
<feature type="transmembrane region" description="Helical" evidence="8">
    <location>
        <begin position="280"/>
        <end position="299"/>
    </location>
</feature>
<proteinExistence type="inferred from homology"/>
<sequence length="428" mass="46105">MTVSGQELFALIVFIGAYAAIMSEKIHRTVAAMVGASLVLIAKTVPWEKLPEYLDLDTILLLAGMMVIVNIARESGLFEYIAIKTAKLSKGSPMKVLLLFAVVTAVVSAFLDNVTTVLLLTPMLLYITRQMEINPVPFLLAEIFASNIGGTATLIGDPPNIMIASAAGLSFNDFLVNMAPIAILDLFITIGIIYIAYRSAMNVHKDRAEKIKLSIMSLNEDDAIRDRGLFKKSLTIIGLVVLGFFFHDKLGVEPAVIALTGASVLLLWSRASPEEALEKVEWTTLFFFGGLFIIVGALVETGTIAQVANWMMGHIHSEGEAIAIITWFSAVSSAVVDNIPFTATMIPIIKAMSGTLNVYPLWWALSLGACLGGNGTAIGASANVVVIGMAHREGIRITFGDFLKMGMTIMTITVAVGMGIIWLRYVGL</sequence>
<dbReference type="CDD" id="cd01116">
    <property type="entry name" value="P_permease"/>
    <property type="match status" value="1"/>
</dbReference>
<gene>
    <name evidence="10" type="ORF">A3K92_00135</name>
</gene>
<dbReference type="PANTHER" id="PTHR43568:SF1">
    <property type="entry name" value="P PROTEIN"/>
    <property type="match status" value="1"/>
</dbReference>
<feature type="transmembrane region" description="Helical" evidence="8">
    <location>
        <begin position="361"/>
        <end position="390"/>
    </location>
</feature>
<dbReference type="Pfam" id="PF03600">
    <property type="entry name" value="CitMHS"/>
    <property type="match status" value="1"/>
</dbReference>
<feature type="transmembrane region" description="Helical" evidence="8">
    <location>
        <begin position="97"/>
        <end position="126"/>
    </location>
</feature>
<feature type="transmembrane region" description="Helical" evidence="8">
    <location>
        <begin position="175"/>
        <end position="197"/>
    </location>
</feature>